<dbReference type="Proteomes" id="UP001198242">
    <property type="component" value="Unassembled WGS sequence"/>
</dbReference>
<sequence length="101" mass="11783">MGENEEKVGEVMISIIQKPAGFKIRRKGDVETFKNVCLCNGSKYIIKINPNYIFMLEKTENNTTGTIKQGDLFNIFNPEIQIDVDELVWKLRKYINKKYFS</sequence>
<protein>
    <submittedName>
        <fullName evidence="1">Uncharacterized protein</fullName>
    </submittedName>
</protein>
<gene>
    <name evidence="1" type="ORF">LKE05_10400</name>
</gene>
<accession>A0AAE3JAY0</accession>
<dbReference type="EMBL" id="JAJEQM010000014">
    <property type="protein sequence ID" value="MCC2211195.1"/>
    <property type="molecule type" value="Genomic_DNA"/>
</dbReference>
<dbReference type="AlphaFoldDB" id="A0AAE3JAY0"/>
<comment type="caution">
    <text evidence="1">The sequence shown here is derived from an EMBL/GenBank/DDBJ whole genome shotgun (WGS) entry which is preliminary data.</text>
</comment>
<evidence type="ECO:0000313" key="2">
    <source>
        <dbReference type="Proteomes" id="UP001198242"/>
    </source>
</evidence>
<evidence type="ECO:0000313" key="1">
    <source>
        <dbReference type="EMBL" id="MCC2211195.1"/>
    </source>
</evidence>
<keyword evidence="2" id="KW-1185">Reference proteome</keyword>
<proteinExistence type="predicted"/>
<name>A0AAE3JAY0_9FIRM</name>
<organism evidence="1 2">
    <name type="scientific">Hominilimicola fabiformis</name>
    <dbReference type="NCBI Taxonomy" id="2885356"/>
    <lineage>
        <taxon>Bacteria</taxon>
        <taxon>Bacillati</taxon>
        <taxon>Bacillota</taxon>
        <taxon>Clostridia</taxon>
        <taxon>Eubacteriales</taxon>
        <taxon>Oscillospiraceae</taxon>
        <taxon>Hominilimicola</taxon>
    </lineage>
</organism>
<reference evidence="1 2" key="1">
    <citation type="submission" date="2021-10" db="EMBL/GenBank/DDBJ databases">
        <title>Anaerobic single-cell dispensing facilitates the cultivation of human gut bacteria.</title>
        <authorList>
            <person name="Afrizal A."/>
        </authorList>
    </citation>
    <scope>NUCLEOTIDE SEQUENCE [LARGE SCALE GENOMIC DNA]</scope>
    <source>
        <strain evidence="1 2">CLA-AA-H232</strain>
    </source>
</reference>